<dbReference type="EMBL" id="GBEZ01010921">
    <property type="protein sequence ID" value="JAC74809.1"/>
    <property type="molecule type" value="Transcribed_RNA"/>
</dbReference>
<gene>
    <name evidence="1" type="ORF">TSPGSL018_24931</name>
</gene>
<proteinExistence type="predicted"/>
<protein>
    <submittedName>
        <fullName evidence="1">Uncharacterized protein</fullName>
    </submittedName>
</protein>
<organism evidence="1">
    <name type="scientific">Tetraselmis sp. GSL018</name>
    <dbReference type="NCBI Taxonomy" id="582737"/>
    <lineage>
        <taxon>Eukaryota</taxon>
        <taxon>Viridiplantae</taxon>
        <taxon>Chlorophyta</taxon>
        <taxon>core chlorophytes</taxon>
        <taxon>Chlorodendrophyceae</taxon>
        <taxon>Chlorodendrales</taxon>
        <taxon>Chlorodendraceae</taxon>
        <taxon>Tetraselmis</taxon>
    </lineage>
</organism>
<reference evidence="1" key="1">
    <citation type="submission" date="2014-05" db="EMBL/GenBank/DDBJ databases">
        <title>The transcriptome of the halophilic microalga Tetraselmis sp. GSL018 isolated from the Great Salt Lake, Utah.</title>
        <authorList>
            <person name="Jinkerson R.E."/>
            <person name="D'Adamo S."/>
            <person name="Posewitz M.C."/>
        </authorList>
    </citation>
    <scope>NUCLEOTIDE SEQUENCE</scope>
    <source>
        <strain evidence="1">GSL018</strain>
    </source>
</reference>
<name>A0A061RVM0_9CHLO</name>
<sequence length="59" mass="7026">QSRRSRRRPIQPDSKRTKSTIVKTFWTVVLKNNKHISHILAVREQRSIWDSSYSKSIFA</sequence>
<feature type="non-terminal residue" evidence="1">
    <location>
        <position position="1"/>
    </location>
</feature>
<accession>A0A061RVM0</accession>
<evidence type="ECO:0000313" key="1">
    <source>
        <dbReference type="EMBL" id="JAC74809.1"/>
    </source>
</evidence>
<dbReference type="AlphaFoldDB" id="A0A061RVM0"/>